<evidence type="ECO:0000313" key="3">
    <source>
        <dbReference type="Proteomes" id="UP000823561"/>
    </source>
</evidence>
<dbReference type="InterPro" id="IPR011989">
    <property type="entry name" value="ARM-like"/>
</dbReference>
<dbReference type="InterPro" id="IPR000225">
    <property type="entry name" value="Armadillo"/>
</dbReference>
<keyword evidence="1" id="KW-0175">Coiled coil</keyword>
<dbReference type="EMBL" id="JADWDJ010000021">
    <property type="protein sequence ID" value="KAG5263748.1"/>
    <property type="molecule type" value="Genomic_DNA"/>
</dbReference>
<evidence type="ECO:0000313" key="2">
    <source>
        <dbReference type="EMBL" id="KAG5263748.1"/>
    </source>
</evidence>
<proteinExistence type="predicted"/>
<dbReference type="Gene3D" id="1.25.10.10">
    <property type="entry name" value="Leucine-rich Repeat Variant"/>
    <property type="match status" value="1"/>
</dbReference>
<accession>A0AAV6FLJ4</accession>
<feature type="coiled-coil region" evidence="1">
    <location>
        <begin position="18"/>
        <end position="45"/>
    </location>
</feature>
<dbReference type="InterPro" id="IPR016024">
    <property type="entry name" value="ARM-type_fold"/>
</dbReference>
<dbReference type="SMART" id="SM00185">
    <property type="entry name" value="ARM"/>
    <property type="match status" value="5"/>
</dbReference>
<dbReference type="PANTHER" id="PTHR16356:SF1">
    <property type="entry name" value="TRANSMEMBRANE AND COILED-COIL DOMAIN-CONTAINING PROTEIN 6"/>
    <property type="match status" value="1"/>
</dbReference>
<organism evidence="2 3">
    <name type="scientific">Alosa alosa</name>
    <name type="common">allis shad</name>
    <dbReference type="NCBI Taxonomy" id="278164"/>
    <lineage>
        <taxon>Eukaryota</taxon>
        <taxon>Metazoa</taxon>
        <taxon>Chordata</taxon>
        <taxon>Craniata</taxon>
        <taxon>Vertebrata</taxon>
        <taxon>Euteleostomi</taxon>
        <taxon>Actinopterygii</taxon>
        <taxon>Neopterygii</taxon>
        <taxon>Teleostei</taxon>
        <taxon>Clupei</taxon>
        <taxon>Clupeiformes</taxon>
        <taxon>Clupeoidei</taxon>
        <taxon>Clupeidae</taxon>
        <taxon>Alosa</taxon>
    </lineage>
</organism>
<dbReference type="SUPFAM" id="SSF48371">
    <property type="entry name" value="ARM repeat"/>
    <property type="match status" value="1"/>
</dbReference>
<comment type="caution">
    <text evidence="2">The sequence shown here is derived from an EMBL/GenBank/DDBJ whole genome shotgun (WGS) entry which is preliminary data.</text>
</comment>
<gene>
    <name evidence="2" type="ORF">AALO_G00268150</name>
</gene>
<name>A0AAV6FLJ4_9TELE</name>
<reference evidence="2" key="1">
    <citation type="submission" date="2020-10" db="EMBL/GenBank/DDBJ databases">
        <title>Chromosome-scale genome assembly of the Allis shad, Alosa alosa.</title>
        <authorList>
            <person name="Margot Z."/>
            <person name="Christophe K."/>
            <person name="Cabau C."/>
            <person name="Louis A."/>
            <person name="Berthelot C."/>
            <person name="Parey E."/>
            <person name="Roest Crollius H."/>
            <person name="Montfort J."/>
            <person name="Robinson-Rechavi M."/>
            <person name="Bucao C."/>
            <person name="Bouchez O."/>
            <person name="Gislard M."/>
            <person name="Lluch J."/>
            <person name="Milhes M."/>
            <person name="Lampietro C."/>
            <person name="Lopez Roques C."/>
            <person name="Donnadieu C."/>
            <person name="Braasch I."/>
            <person name="Desvignes T."/>
            <person name="Postlethwait J."/>
            <person name="Bobe J."/>
            <person name="Guiguen Y."/>
        </authorList>
    </citation>
    <scope>NUCLEOTIDE SEQUENCE</scope>
    <source>
        <strain evidence="2">M-15738</strain>
        <tissue evidence="2">Blood</tissue>
    </source>
</reference>
<protein>
    <recommendedName>
        <fullName evidence="4">Transmembrane and coiled-coil domain-containing protein 6</fullName>
    </recommendedName>
</protein>
<evidence type="ECO:0000256" key="1">
    <source>
        <dbReference type="SAM" id="Coils"/>
    </source>
</evidence>
<dbReference type="AlphaFoldDB" id="A0AAV6FLJ4"/>
<evidence type="ECO:0008006" key="4">
    <source>
        <dbReference type="Google" id="ProtNLM"/>
    </source>
</evidence>
<dbReference type="Proteomes" id="UP000823561">
    <property type="component" value="Chromosome 21"/>
</dbReference>
<keyword evidence="3" id="KW-1185">Reference proteome</keyword>
<dbReference type="PANTHER" id="PTHR16356">
    <property type="entry name" value="TRANSMEMBRANE AND COILED-COIL DOMAIN-CONTAINING PROTEIN 6 TMCO6"/>
    <property type="match status" value="1"/>
</dbReference>
<sequence>MWRLKTVQHKARLQNNGLEEFKLKRREQERALRQARRDRQLVSKRLLLHEDEDDACEGEGPMDTRITTTGDQMVELLRGLQAGGEKASQFRELRRALKDTDLQLTFIRLENSMRAVVGLLSGLDAQCRVEAGKCLHTLSHSPHTEVGMACLPTTPYLLTYLSGQSAKFTELCLYTLGNLCPEDEGVRDKLLAQGIIPALAQCVQNHSGTLAVLEAVAFTLSQLLQAKNAEQKIVPLVLTSGLTSYLMAGLNSDPEYGIGAAVECAWCLHYLSCSETHSSMLVNQGALSQCSSLLVTLGRAVARGESKEGLELLIWPLLRCLGNLLARGDGYEEAGVHVSDCRLLSALCVFAQSFLHTHPALAREGLWVLNNLTADSAVWCSAVPCSGLVPVLIQLMPFSQGINIMVLRTLGNVAHKGTAFCLQLVQAGLLPAVCATLKMAEAEVVTLSLEVLHMLLASSPEVAEKFVQLKGVPVLEMMLFNSEESLRLRAAYIIDQLPQPVVDG</sequence>